<dbReference type="Pfam" id="PF13542">
    <property type="entry name" value="HTH_Tnp_ISL3"/>
    <property type="match status" value="1"/>
</dbReference>
<evidence type="ECO:0008006" key="5">
    <source>
        <dbReference type="Google" id="ProtNLM"/>
    </source>
</evidence>
<protein>
    <recommendedName>
        <fullName evidence="5">ISL3 family transposase</fullName>
    </recommendedName>
</protein>
<organism evidence="3 4">
    <name type="scientific">Desulfobulbus oralis</name>
    <dbReference type="NCBI Taxonomy" id="1986146"/>
    <lineage>
        <taxon>Bacteria</taxon>
        <taxon>Pseudomonadati</taxon>
        <taxon>Thermodesulfobacteriota</taxon>
        <taxon>Desulfobulbia</taxon>
        <taxon>Desulfobulbales</taxon>
        <taxon>Desulfobulbaceae</taxon>
        <taxon>Desulfobulbus</taxon>
    </lineage>
</organism>
<dbReference type="Proteomes" id="UP000239867">
    <property type="component" value="Chromosome"/>
</dbReference>
<proteinExistence type="predicted"/>
<dbReference type="Pfam" id="PF01610">
    <property type="entry name" value="DDE_Tnp_ISL3"/>
    <property type="match status" value="1"/>
</dbReference>
<dbReference type="NCBIfam" id="NF033550">
    <property type="entry name" value="transpos_ISL3"/>
    <property type="match status" value="1"/>
</dbReference>
<evidence type="ECO:0000313" key="3">
    <source>
        <dbReference type="EMBL" id="AVD72267.1"/>
    </source>
</evidence>
<name>A0A2L1GRK7_9BACT</name>
<reference evidence="3" key="2">
    <citation type="journal article" date="2018" name="MBio">
        <title>Insights into the evolution of host association through the isolation and characterization of a novel human periodontal pathobiont, Desulfobulbus oralis.</title>
        <authorList>
            <person name="Cross K.L."/>
            <person name="Chirania P."/>
            <person name="Xiong W."/>
            <person name="Beall C.J."/>
            <person name="Elkins J.G."/>
            <person name="Giannone R.J."/>
            <person name="Griffen A.L."/>
            <person name="Guss A.M."/>
            <person name="Hettich R.L."/>
            <person name="Joshi S.S."/>
            <person name="Mokrzan E.M."/>
            <person name="Martin R.K."/>
            <person name="Zhulin I.B."/>
            <person name="Leys E.J."/>
            <person name="Podar M."/>
        </authorList>
    </citation>
    <scope>NUCLEOTIDE SEQUENCE [LARGE SCALE GENOMIC DNA]</scope>
    <source>
        <strain evidence="3">ORNL</strain>
    </source>
</reference>
<dbReference type="PANTHER" id="PTHR33498:SF1">
    <property type="entry name" value="TRANSPOSASE FOR INSERTION SEQUENCE ELEMENT IS1557"/>
    <property type="match status" value="1"/>
</dbReference>
<dbReference type="InterPro" id="IPR002560">
    <property type="entry name" value="Transposase_DDE"/>
</dbReference>
<dbReference type="AlphaFoldDB" id="A0A2L1GRK7"/>
<feature type="domain" description="Transposase IS204/IS1001/IS1096/IS1165 helix-turn-helix" evidence="2">
    <location>
        <begin position="11"/>
        <end position="56"/>
    </location>
</feature>
<evidence type="ECO:0000313" key="4">
    <source>
        <dbReference type="Proteomes" id="UP000239867"/>
    </source>
</evidence>
<evidence type="ECO:0000259" key="1">
    <source>
        <dbReference type="Pfam" id="PF01610"/>
    </source>
</evidence>
<dbReference type="InterPro" id="IPR047951">
    <property type="entry name" value="Transpos_ISL3"/>
</dbReference>
<dbReference type="EMBL" id="CP021255">
    <property type="protein sequence ID" value="AVD72267.1"/>
    <property type="molecule type" value="Genomic_DNA"/>
</dbReference>
<accession>A0A2L1GRK7</accession>
<sequence>MIRSGRSWSRARQGSSFTLLFEQAAMLLVREMPVLTTARLLAMNDKRLWRIVLHYVQAAMNRPDLSSLKAFSLDETKSRRGHRYVTVFIDLDRTDRPVVFAVAGKGRQTLDAFKKHLAAHGGKAEQVMEIVSDMSAAFIAGVKAHFPGRRHTVDWFHVVQLFTRAMDEGGRAEARETKLPGASRWATLKNADGPLTERQLQALAELMSMDMQTSKAWRIKEMLRWVRKATSMRGAGWRLSSFMHVALKLVGDIDLLKPVRKALKTVEQHREAILARWVSGYNNARIEALHGVFQAAKCRARGYRNDDTFICMIYLLAAPIHNLIKSTGFDEELE</sequence>
<dbReference type="PANTHER" id="PTHR33498">
    <property type="entry name" value="TRANSPOSASE FOR INSERTION SEQUENCE ELEMENT IS1557"/>
    <property type="match status" value="1"/>
</dbReference>
<dbReference type="KEGG" id="deo:CAY53_06640"/>
<evidence type="ECO:0000259" key="2">
    <source>
        <dbReference type="Pfam" id="PF13542"/>
    </source>
</evidence>
<reference evidence="3" key="1">
    <citation type="submission" date="2017-05" db="EMBL/GenBank/DDBJ databases">
        <authorList>
            <person name="Song R."/>
            <person name="Chenine A.L."/>
            <person name="Ruprecht R.M."/>
        </authorList>
    </citation>
    <scope>NUCLEOTIDE SEQUENCE</scope>
    <source>
        <strain evidence="3">ORNL</strain>
    </source>
</reference>
<keyword evidence="4" id="KW-1185">Reference proteome</keyword>
<gene>
    <name evidence="3" type="ORF">CAY53_06640</name>
</gene>
<feature type="domain" description="Transposase IS204/IS1001/IS1096/IS1165 DDE" evidence="1">
    <location>
        <begin position="72"/>
        <end position="313"/>
    </location>
</feature>
<dbReference type="InterPro" id="IPR032877">
    <property type="entry name" value="Transposase_HTH"/>
</dbReference>